<protein>
    <submittedName>
        <fullName evidence="2">Dentin sialophosphoprotein-related putative isoform 1</fullName>
    </submittedName>
</protein>
<organism evidence="2 3">
    <name type="scientific">Tripterygium wilfordii</name>
    <name type="common">Thunder God vine</name>
    <dbReference type="NCBI Taxonomy" id="458696"/>
    <lineage>
        <taxon>Eukaryota</taxon>
        <taxon>Viridiplantae</taxon>
        <taxon>Streptophyta</taxon>
        <taxon>Embryophyta</taxon>
        <taxon>Tracheophyta</taxon>
        <taxon>Spermatophyta</taxon>
        <taxon>Magnoliopsida</taxon>
        <taxon>eudicotyledons</taxon>
        <taxon>Gunneridae</taxon>
        <taxon>Pentapetalae</taxon>
        <taxon>rosids</taxon>
        <taxon>fabids</taxon>
        <taxon>Celastrales</taxon>
        <taxon>Celastraceae</taxon>
        <taxon>Tripterygium</taxon>
    </lineage>
</organism>
<sequence>MSTVGVELNDYINPGWTWKTVTRGYRSGTRRTRKSVARTWTMGFGLADESDGKADDTLVSDTEKLGVAVLGQRFGDQVEHLPIKKRKLSFCSPSPPPNIEVKEWPVNFEHGSDQFSFVNSGSKRRCRALNCSIATRNSSIVDQEIFEGNERNIVYSDDFSGIEILADVACSDGMGVGDDNGEDISSVEGLIREQIEPSISTVPLKEIIASSEIINTSPKDSVGKESKDIVERLSFQNGSSVQKYHDSSDDMSTNQPLPVRDHRLHWDLNVVMDAWEEPSDVISDYEQKNVLGSVSLDGDEGIQPAVVDRGREHEDTKEDLVDRVVSSDLLRDVNLHLELRGSDANDQKIDVEGQEPRMCFVLKGDTDQFAATLNGLECSTESLSSVKASAQTMNVGKSLDVHVNYSSKGVYEGSLAVSPPHTAVKQMTGSCALDSEILCADSVQSKPTDVSCPVQDVDTVCCEIHNNILNEDGEESGGGSGVHVDDTEDSQEMKTGSVGVKTSADSIAEINFSMHVESEELMQKSCGASAVVEECQVYGNGPSSGSCKVGGGDPSDDSYDSDVSQDDTVHIAGKENSKVLQAGYDSQFEDGELREEDLFYREENEGEDGEVKQVDYGSEFEEDRFCGMEVESDQKKIKNETGSSPATDEVIKHIEHCSKGDDSKEKPLSLDKRIPDVSDGCKTEKHTDYCVDQHDVKDFHSRVTDFRACKRELLSRIEGPLSSDTLHRKDPVFFPRSRQACVDKFVGRDRRSRSPVRRNFLNSSGGHWESKHRQSPSYWRSYASGHPRPRSIVEGRGYKMISDNKILEEAEETGFENRTRKQNWNSSNGVYRPLIRRRPLAERENAYDVDTEMVHVRDTSPKSRLERYPEGIRRAIQEDYHRSMPDNSTEYSDRLPHHFARRDRSLSPLNAGRPHYKFPFEKSGSRSRSRTPSAWFLSGERNDGGRHHNRPPVLRSNGRVDRVRFPFQKRFAVDYEDDFMSPPRGCVSPQQDSRWFDDRNNALDPFRGRKLPVRAFGQSHSFDSVRVARRLNSDEYSRPAMRPKRFLDIPSAARGCEYEGSDDDRRKRSNRYEMNQVRSYNADGHHSRSPVLRSNGRVDGVRFPFQQRFAVDYEEDFVSPPRGCVSPQHDSRWFDDRNDALDPLRGRKSPVRAFRQQI</sequence>
<dbReference type="FunCoup" id="A0A7J7CE52">
    <property type="interactions" value="1127"/>
</dbReference>
<dbReference type="InParanoid" id="A0A7J7CE52"/>
<comment type="caution">
    <text evidence="2">The sequence shown here is derived from an EMBL/GenBank/DDBJ whole genome shotgun (WGS) entry which is preliminary data.</text>
</comment>
<evidence type="ECO:0000313" key="3">
    <source>
        <dbReference type="Proteomes" id="UP000593562"/>
    </source>
</evidence>
<feature type="region of interest" description="Disordered" evidence="1">
    <location>
        <begin position="472"/>
        <end position="500"/>
    </location>
</feature>
<gene>
    <name evidence="2" type="ORF">HS088_TW18G01076</name>
</gene>
<feature type="region of interest" description="Disordered" evidence="1">
    <location>
        <begin position="905"/>
        <end position="955"/>
    </location>
</feature>
<proteinExistence type="predicted"/>
<feature type="region of interest" description="Disordered" evidence="1">
    <location>
        <begin position="756"/>
        <end position="786"/>
    </location>
</feature>
<name>A0A7J7CE52_TRIWF</name>
<dbReference type="Proteomes" id="UP000593562">
    <property type="component" value="Unassembled WGS sequence"/>
</dbReference>
<dbReference type="PANTHER" id="PTHR34536:SF6">
    <property type="entry name" value="DENTIN SIALOPHOSPHOPROTEIN-LIKE PROTEIN"/>
    <property type="match status" value="1"/>
</dbReference>
<reference evidence="2 3" key="1">
    <citation type="journal article" date="2020" name="Nat. Commun.">
        <title>Genome of Tripterygium wilfordii and identification of cytochrome P450 involved in triptolide biosynthesis.</title>
        <authorList>
            <person name="Tu L."/>
            <person name="Su P."/>
            <person name="Zhang Z."/>
            <person name="Gao L."/>
            <person name="Wang J."/>
            <person name="Hu T."/>
            <person name="Zhou J."/>
            <person name="Zhang Y."/>
            <person name="Zhao Y."/>
            <person name="Liu Y."/>
            <person name="Song Y."/>
            <person name="Tong Y."/>
            <person name="Lu Y."/>
            <person name="Yang J."/>
            <person name="Xu C."/>
            <person name="Jia M."/>
            <person name="Peters R.J."/>
            <person name="Huang L."/>
            <person name="Gao W."/>
        </authorList>
    </citation>
    <scope>NUCLEOTIDE SEQUENCE [LARGE SCALE GENOMIC DNA]</scope>
    <source>
        <strain evidence="3">cv. XIE 37</strain>
        <tissue evidence="2">Leaf</tissue>
    </source>
</reference>
<dbReference type="PANTHER" id="PTHR34536">
    <property type="entry name" value="DENTIN SIALOPHOSPHOPROTEIN-LIKE PROTEIN"/>
    <property type="match status" value="1"/>
</dbReference>
<dbReference type="OrthoDB" id="1350766at2759"/>
<feature type="region of interest" description="Disordered" evidence="1">
    <location>
        <begin position="543"/>
        <end position="564"/>
    </location>
</feature>
<feature type="region of interest" description="Disordered" evidence="1">
    <location>
        <begin position="1056"/>
        <end position="1096"/>
    </location>
</feature>
<dbReference type="EMBL" id="JAAARO010000018">
    <property type="protein sequence ID" value="KAF5732382.1"/>
    <property type="molecule type" value="Genomic_DNA"/>
</dbReference>
<evidence type="ECO:0000256" key="1">
    <source>
        <dbReference type="SAM" id="MobiDB-lite"/>
    </source>
</evidence>
<accession>A0A7J7CE52</accession>
<evidence type="ECO:0000313" key="2">
    <source>
        <dbReference type="EMBL" id="KAF5732382.1"/>
    </source>
</evidence>
<dbReference type="AlphaFoldDB" id="A0A7J7CE52"/>
<keyword evidence="3" id="KW-1185">Reference proteome</keyword>
<feature type="compositionally biased region" description="Acidic residues" evidence="1">
    <location>
        <begin position="554"/>
        <end position="564"/>
    </location>
</feature>